<evidence type="ECO:0008006" key="6">
    <source>
        <dbReference type="Google" id="ProtNLM"/>
    </source>
</evidence>
<feature type="compositionally biased region" description="Low complexity" evidence="1">
    <location>
        <begin position="23"/>
        <end position="33"/>
    </location>
</feature>
<sequence>MPSSAARAAAALCVAVLVLGPAAPAHADPGGSPDWSVAPSTGDGPRAPKDGRPAFYAEGAPGTVLRDTVSVSNPGPKPRTVSLRGADVDDTGSGALSVVSAKERPTGTGAWIRLARRRVEVPPRTRAEVPFTVTVPEDAVPGDHPGAILASGGGRTVGVRLHLRVGGPRVPALTVERVKVDQDAGRITYDLVNRGNTVLSPKLAVHVDGVLGTLLDRPARPLPVELLPGRRVSLSEPWPDVPALDAVEVRLTATAPGGARDPATASARFVPWGAVAGGVAVLLAVAGGALHLVRVRGRGRSSEVPEPEAGPERECERAQQPGSARELAEAGTREEP</sequence>
<keyword evidence="5" id="KW-1185">Reference proteome</keyword>
<protein>
    <recommendedName>
        <fullName evidence="6">DUF916 domain-containing protein</fullName>
    </recommendedName>
</protein>
<evidence type="ECO:0000256" key="1">
    <source>
        <dbReference type="SAM" id="MobiDB-lite"/>
    </source>
</evidence>
<proteinExistence type="predicted"/>
<dbReference type="Proteomes" id="UP001553843">
    <property type="component" value="Unassembled WGS sequence"/>
</dbReference>
<feature type="transmembrane region" description="Helical" evidence="2">
    <location>
        <begin position="269"/>
        <end position="293"/>
    </location>
</feature>
<accession>A0ABV3M512</accession>
<feature type="region of interest" description="Disordered" evidence="1">
    <location>
        <begin position="297"/>
        <end position="336"/>
    </location>
</feature>
<feature type="region of interest" description="Disordered" evidence="1">
    <location>
        <begin position="69"/>
        <end position="88"/>
    </location>
</feature>
<comment type="caution">
    <text evidence="4">The sequence shown here is derived from an EMBL/GenBank/DDBJ whole genome shotgun (WGS) entry which is preliminary data.</text>
</comment>
<keyword evidence="2" id="KW-0472">Membrane</keyword>
<feature type="compositionally biased region" description="Basic and acidic residues" evidence="1">
    <location>
        <begin position="326"/>
        <end position="336"/>
    </location>
</feature>
<name>A0ABV3M512_9ACTN</name>
<evidence type="ECO:0000313" key="4">
    <source>
        <dbReference type="EMBL" id="MEW2366792.1"/>
    </source>
</evidence>
<dbReference type="RefSeq" id="WP_359783285.1">
    <property type="nucleotide sequence ID" value="NZ_JBEYRR010000014.1"/>
</dbReference>
<dbReference type="EMBL" id="JBEYRS010000019">
    <property type="protein sequence ID" value="MEW2366792.1"/>
    <property type="molecule type" value="Genomic_DNA"/>
</dbReference>
<evidence type="ECO:0000256" key="2">
    <source>
        <dbReference type="SAM" id="Phobius"/>
    </source>
</evidence>
<organism evidence="4 5">
    <name type="scientific">Streptomyces huasconensis</name>
    <dbReference type="NCBI Taxonomy" id="1854574"/>
    <lineage>
        <taxon>Bacteria</taxon>
        <taxon>Bacillati</taxon>
        <taxon>Actinomycetota</taxon>
        <taxon>Actinomycetes</taxon>
        <taxon>Kitasatosporales</taxon>
        <taxon>Streptomycetaceae</taxon>
        <taxon>Streptomyces</taxon>
    </lineage>
</organism>
<gene>
    <name evidence="4" type="ORF">AB0887_33185</name>
</gene>
<evidence type="ECO:0000256" key="3">
    <source>
        <dbReference type="SAM" id="SignalP"/>
    </source>
</evidence>
<feature type="signal peptide" evidence="3">
    <location>
        <begin position="1"/>
        <end position="27"/>
    </location>
</feature>
<feature type="region of interest" description="Disordered" evidence="1">
    <location>
        <begin position="23"/>
        <end position="53"/>
    </location>
</feature>
<feature type="chain" id="PRO_5046278467" description="DUF916 domain-containing protein" evidence="3">
    <location>
        <begin position="28"/>
        <end position="336"/>
    </location>
</feature>
<keyword evidence="3" id="KW-0732">Signal</keyword>
<keyword evidence="2" id="KW-0812">Transmembrane</keyword>
<evidence type="ECO:0000313" key="5">
    <source>
        <dbReference type="Proteomes" id="UP001553843"/>
    </source>
</evidence>
<reference evidence="4 5" key="1">
    <citation type="submission" date="2024-06" db="EMBL/GenBank/DDBJ databases">
        <title>The Natural Products Discovery Center: Release of the First 8490 Sequenced Strains for Exploring Actinobacteria Biosynthetic Diversity.</title>
        <authorList>
            <person name="Kalkreuter E."/>
            <person name="Kautsar S.A."/>
            <person name="Yang D."/>
            <person name="Bader C.D."/>
            <person name="Teijaro C.N."/>
            <person name="Fluegel L."/>
            <person name="Davis C.M."/>
            <person name="Simpson J.R."/>
            <person name="Lauterbach L."/>
            <person name="Steele A.D."/>
            <person name="Gui C."/>
            <person name="Meng S."/>
            <person name="Li G."/>
            <person name="Viehrig K."/>
            <person name="Ye F."/>
            <person name="Su P."/>
            <person name="Kiefer A.F."/>
            <person name="Nichols A."/>
            <person name="Cepeda A.J."/>
            <person name="Yan W."/>
            <person name="Fan B."/>
            <person name="Jiang Y."/>
            <person name="Adhikari A."/>
            <person name="Zheng C.-J."/>
            <person name="Schuster L."/>
            <person name="Cowan T.M."/>
            <person name="Smanski M.J."/>
            <person name="Chevrette M.G."/>
            <person name="De Carvalho L.P.S."/>
            <person name="Shen B."/>
        </authorList>
    </citation>
    <scope>NUCLEOTIDE SEQUENCE [LARGE SCALE GENOMIC DNA]</scope>
    <source>
        <strain evidence="4 5">NPDC047833</strain>
    </source>
</reference>
<keyword evidence="2" id="KW-1133">Transmembrane helix</keyword>